<gene>
    <name evidence="2" type="primary">Aste57867_24670</name>
    <name evidence="1" type="ORF">As57867_024592</name>
    <name evidence="2" type="ORF">ASTE57867_24670</name>
</gene>
<proteinExistence type="predicted"/>
<dbReference type="AlphaFoldDB" id="A0A485LVB3"/>
<sequence length="329" mass="36157">MQNSSHPKIKHKGHFTCMERGNNTYPPKLYSPIAIKCKPLLQRTPSKRAATVHDTNAKKSHCGLTRELVAIAPRARIQPSYRDVNPSCYSNQALHAILESIRDFSNTFEFNCAVDQNARVVVTGLLCAEEVSLLVSISQHEGKFKLDFSRLHGDEGNFLRLCDMIQYFSSAIEANPLLGGRANEWFDVDSTTQGNLQHALDADLFVDCCEDFLDDFGWTDAAEVSSSIKCASLPLANRIKIQASPRLSSILVATLQKMIQSPSPDIARTGVFVLSLFDTSPTFLASLGDSVAKVVQYMTANEAIPRMRRIARLAESILNSATAAASGYA</sequence>
<protein>
    <submittedName>
        <fullName evidence="2">Aste57867_24670 protein</fullName>
    </submittedName>
</protein>
<dbReference type="Proteomes" id="UP000332933">
    <property type="component" value="Unassembled WGS sequence"/>
</dbReference>
<organism evidence="2 3">
    <name type="scientific">Aphanomyces stellatus</name>
    <dbReference type="NCBI Taxonomy" id="120398"/>
    <lineage>
        <taxon>Eukaryota</taxon>
        <taxon>Sar</taxon>
        <taxon>Stramenopiles</taxon>
        <taxon>Oomycota</taxon>
        <taxon>Saprolegniomycetes</taxon>
        <taxon>Saprolegniales</taxon>
        <taxon>Verrucalvaceae</taxon>
        <taxon>Aphanomyces</taxon>
    </lineage>
</organism>
<keyword evidence="3" id="KW-1185">Reference proteome</keyword>
<evidence type="ECO:0000313" key="3">
    <source>
        <dbReference type="Proteomes" id="UP000332933"/>
    </source>
</evidence>
<dbReference type="EMBL" id="VJMH01007434">
    <property type="protein sequence ID" value="KAF0683238.1"/>
    <property type="molecule type" value="Genomic_DNA"/>
</dbReference>
<reference evidence="1" key="2">
    <citation type="submission" date="2019-06" db="EMBL/GenBank/DDBJ databases">
        <title>Genomics analysis of Aphanomyces spp. identifies a new class of oomycete effector associated with host adaptation.</title>
        <authorList>
            <person name="Gaulin E."/>
        </authorList>
    </citation>
    <scope>NUCLEOTIDE SEQUENCE</scope>
    <source>
        <strain evidence="1">CBS 578.67</strain>
    </source>
</reference>
<reference evidence="2 3" key="1">
    <citation type="submission" date="2019-03" db="EMBL/GenBank/DDBJ databases">
        <authorList>
            <person name="Gaulin E."/>
            <person name="Dumas B."/>
        </authorList>
    </citation>
    <scope>NUCLEOTIDE SEQUENCE [LARGE SCALE GENOMIC DNA]</scope>
    <source>
        <strain evidence="2">CBS 568.67</strain>
    </source>
</reference>
<name>A0A485LVB3_9STRA</name>
<dbReference type="EMBL" id="CAADRA010007460">
    <property type="protein sequence ID" value="VFU01307.1"/>
    <property type="molecule type" value="Genomic_DNA"/>
</dbReference>
<evidence type="ECO:0000313" key="2">
    <source>
        <dbReference type="EMBL" id="VFU01307.1"/>
    </source>
</evidence>
<accession>A0A485LVB3</accession>
<evidence type="ECO:0000313" key="1">
    <source>
        <dbReference type="EMBL" id="KAF0683238.1"/>
    </source>
</evidence>